<dbReference type="AlphaFoldDB" id="A0A7C8M298"/>
<accession>A0A7C8M298</accession>
<evidence type="ECO:0000313" key="3">
    <source>
        <dbReference type="Proteomes" id="UP000481861"/>
    </source>
</evidence>
<comment type="caution">
    <text evidence="2">The sequence shown here is derived from an EMBL/GenBank/DDBJ whole genome shotgun (WGS) entry which is preliminary data.</text>
</comment>
<feature type="compositionally biased region" description="Acidic residues" evidence="1">
    <location>
        <begin position="100"/>
        <end position="120"/>
    </location>
</feature>
<dbReference type="Proteomes" id="UP000481861">
    <property type="component" value="Unassembled WGS sequence"/>
</dbReference>
<evidence type="ECO:0000256" key="1">
    <source>
        <dbReference type="SAM" id="MobiDB-lite"/>
    </source>
</evidence>
<feature type="compositionally biased region" description="Polar residues" evidence="1">
    <location>
        <begin position="76"/>
        <end position="86"/>
    </location>
</feature>
<protein>
    <submittedName>
        <fullName evidence="2">Uncharacterized protein</fullName>
    </submittedName>
</protein>
<name>A0A7C8M298_9PLEO</name>
<proteinExistence type="predicted"/>
<keyword evidence="3" id="KW-1185">Reference proteome</keyword>
<dbReference type="OrthoDB" id="3799393at2759"/>
<dbReference type="EMBL" id="JAADJZ010000021">
    <property type="protein sequence ID" value="KAF2867880.1"/>
    <property type="molecule type" value="Genomic_DNA"/>
</dbReference>
<feature type="compositionally biased region" description="Polar residues" evidence="1">
    <location>
        <begin position="47"/>
        <end position="60"/>
    </location>
</feature>
<evidence type="ECO:0000313" key="2">
    <source>
        <dbReference type="EMBL" id="KAF2867880.1"/>
    </source>
</evidence>
<feature type="compositionally biased region" description="Low complexity" evidence="1">
    <location>
        <begin position="62"/>
        <end position="75"/>
    </location>
</feature>
<sequence>MNTQAPITCSINALSVTDVIKLQRVCVNIPVPLSPLLEPTTAPPASRLSTTVVTMSTHTNPAAHTASTTRATSTANPQTTAPSAMTGNPPKAKHEKKTSDDDDNADEGGDEDEDTDEYDDALYHNYNDDDQYWAICDKDCGWCGHCADNLDI</sequence>
<reference evidence="2 3" key="1">
    <citation type="submission" date="2020-01" db="EMBL/GenBank/DDBJ databases">
        <authorList>
            <consortium name="DOE Joint Genome Institute"/>
            <person name="Haridas S."/>
            <person name="Albert R."/>
            <person name="Binder M."/>
            <person name="Bloem J."/>
            <person name="Labutti K."/>
            <person name="Salamov A."/>
            <person name="Andreopoulos B."/>
            <person name="Baker S.E."/>
            <person name="Barry K."/>
            <person name="Bills G."/>
            <person name="Bluhm B.H."/>
            <person name="Cannon C."/>
            <person name="Castanera R."/>
            <person name="Culley D.E."/>
            <person name="Daum C."/>
            <person name="Ezra D."/>
            <person name="Gonzalez J.B."/>
            <person name="Henrissat B."/>
            <person name="Kuo A."/>
            <person name="Liang C."/>
            <person name="Lipzen A."/>
            <person name="Lutzoni F."/>
            <person name="Magnuson J."/>
            <person name="Mondo S."/>
            <person name="Nolan M."/>
            <person name="Ohm R."/>
            <person name="Pangilinan J."/>
            <person name="Park H.-J.H."/>
            <person name="Ramirez L."/>
            <person name="Alfaro M."/>
            <person name="Sun H."/>
            <person name="Tritt A."/>
            <person name="Yoshinaga Y."/>
            <person name="Zwiers L.-H.L."/>
            <person name="Turgeon B.G."/>
            <person name="Goodwin S.B."/>
            <person name="Spatafora J.W."/>
            <person name="Crous P.W."/>
            <person name="Grigoriev I.V."/>
        </authorList>
    </citation>
    <scope>NUCLEOTIDE SEQUENCE [LARGE SCALE GENOMIC DNA]</scope>
    <source>
        <strain evidence="2 3">CBS 611.86</strain>
    </source>
</reference>
<organism evidence="2 3">
    <name type="scientific">Massariosphaeria phaeospora</name>
    <dbReference type="NCBI Taxonomy" id="100035"/>
    <lineage>
        <taxon>Eukaryota</taxon>
        <taxon>Fungi</taxon>
        <taxon>Dikarya</taxon>
        <taxon>Ascomycota</taxon>
        <taxon>Pezizomycotina</taxon>
        <taxon>Dothideomycetes</taxon>
        <taxon>Pleosporomycetidae</taxon>
        <taxon>Pleosporales</taxon>
        <taxon>Pleosporales incertae sedis</taxon>
        <taxon>Massariosphaeria</taxon>
    </lineage>
</organism>
<feature type="region of interest" description="Disordered" evidence="1">
    <location>
        <begin position="36"/>
        <end position="122"/>
    </location>
</feature>
<gene>
    <name evidence="2" type="ORF">BDV95DRAFT_610319</name>
</gene>